<evidence type="ECO:0008006" key="3">
    <source>
        <dbReference type="Google" id="ProtNLM"/>
    </source>
</evidence>
<dbReference type="InParanoid" id="A0A2K1YUW5"/>
<evidence type="ECO:0000313" key="1">
    <source>
        <dbReference type="EMBL" id="PNT16824.1"/>
    </source>
</evidence>
<name>A0A2K1YUW5_POPTR</name>
<protein>
    <recommendedName>
        <fullName evidence="3">Retrotransposon gag domain-containing protein</fullName>
    </recommendedName>
</protein>
<keyword evidence="2" id="KW-1185">Reference proteome</keyword>
<organism evidence="1 2">
    <name type="scientific">Populus trichocarpa</name>
    <name type="common">Western balsam poplar</name>
    <name type="synonym">Populus balsamifera subsp. trichocarpa</name>
    <dbReference type="NCBI Taxonomy" id="3694"/>
    <lineage>
        <taxon>Eukaryota</taxon>
        <taxon>Viridiplantae</taxon>
        <taxon>Streptophyta</taxon>
        <taxon>Embryophyta</taxon>
        <taxon>Tracheophyta</taxon>
        <taxon>Spermatophyta</taxon>
        <taxon>Magnoliopsida</taxon>
        <taxon>eudicotyledons</taxon>
        <taxon>Gunneridae</taxon>
        <taxon>Pentapetalae</taxon>
        <taxon>rosids</taxon>
        <taxon>fabids</taxon>
        <taxon>Malpighiales</taxon>
        <taxon>Salicaceae</taxon>
        <taxon>Saliceae</taxon>
        <taxon>Populus</taxon>
    </lineage>
</organism>
<evidence type="ECO:0000313" key="2">
    <source>
        <dbReference type="Proteomes" id="UP000006729"/>
    </source>
</evidence>
<accession>A0A2K1YUW5</accession>
<dbReference type="Proteomes" id="UP000006729">
    <property type="component" value="Chromosome 10"/>
</dbReference>
<gene>
    <name evidence="1" type="ORF">POPTR_010G160300</name>
</gene>
<dbReference type="AlphaFoldDB" id="A0A2K1YUW5"/>
<dbReference type="EMBL" id="CM009299">
    <property type="protein sequence ID" value="PNT16824.1"/>
    <property type="molecule type" value="Genomic_DNA"/>
</dbReference>
<reference evidence="1 2" key="1">
    <citation type="journal article" date="2006" name="Science">
        <title>The genome of black cottonwood, Populus trichocarpa (Torr. &amp; Gray).</title>
        <authorList>
            <person name="Tuskan G.A."/>
            <person name="Difazio S."/>
            <person name="Jansson S."/>
            <person name="Bohlmann J."/>
            <person name="Grigoriev I."/>
            <person name="Hellsten U."/>
            <person name="Putnam N."/>
            <person name="Ralph S."/>
            <person name="Rombauts S."/>
            <person name="Salamov A."/>
            <person name="Schein J."/>
            <person name="Sterck L."/>
            <person name="Aerts A."/>
            <person name="Bhalerao R.R."/>
            <person name="Bhalerao R.P."/>
            <person name="Blaudez D."/>
            <person name="Boerjan W."/>
            <person name="Brun A."/>
            <person name="Brunner A."/>
            <person name="Busov V."/>
            <person name="Campbell M."/>
            <person name="Carlson J."/>
            <person name="Chalot M."/>
            <person name="Chapman J."/>
            <person name="Chen G.L."/>
            <person name="Cooper D."/>
            <person name="Coutinho P.M."/>
            <person name="Couturier J."/>
            <person name="Covert S."/>
            <person name="Cronk Q."/>
            <person name="Cunningham R."/>
            <person name="Davis J."/>
            <person name="Degroeve S."/>
            <person name="Dejardin A."/>
            <person name="Depamphilis C."/>
            <person name="Detter J."/>
            <person name="Dirks B."/>
            <person name="Dubchak I."/>
            <person name="Duplessis S."/>
            <person name="Ehlting J."/>
            <person name="Ellis B."/>
            <person name="Gendler K."/>
            <person name="Goodstein D."/>
            <person name="Gribskov M."/>
            <person name="Grimwood J."/>
            <person name="Groover A."/>
            <person name="Gunter L."/>
            <person name="Hamberger B."/>
            <person name="Heinze B."/>
            <person name="Helariutta Y."/>
            <person name="Henrissat B."/>
            <person name="Holligan D."/>
            <person name="Holt R."/>
            <person name="Huang W."/>
            <person name="Islam-Faridi N."/>
            <person name="Jones S."/>
            <person name="Jones-Rhoades M."/>
            <person name="Jorgensen R."/>
            <person name="Joshi C."/>
            <person name="Kangasjarvi J."/>
            <person name="Karlsson J."/>
            <person name="Kelleher C."/>
            <person name="Kirkpatrick R."/>
            <person name="Kirst M."/>
            <person name="Kohler A."/>
            <person name="Kalluri U."/>
            <person name="Larimer F."/>
            <person name="Leebens-Mack J."/>
            <person name="Leple J.C."/>
            <person name="Locascio P."/>
            <person name="Lou Y."/>
            <person name="Lucas S."/>
            <person name="Martin F."/>
            <person name="Montanini B."/>
            <person name="Napoli C."/>
            <person name="Nelson D.R."/>
            <person name="Nelson C."/>
            <person name="Nieminen K."/>
            <person name="Nilsson O."/>
            <person name="Pereda V."/>
            <person name="Peter G."/>
            <person name="Philippe R."/>
            <person name="Pilate G."/>
            <person name="Poliakov A."/>
            <person name="Razumovskaya J."/>
            <person name="Richardson P."/>
            <person name="Rinaldi C."/>
            <person name="Ritland K."/>
            <person name="Rouze P."/>
            <person name="Ryaboy D."/>
            <person name="Schmutz J."/>
            <person name="Schrader J."/>
            <person name="Segerman B."/>
            <person name="Shin H."/>
            <person name="Siddiqui A."/>
            <person name="Sterky F."/>
            <person name="Terry A."/>
            <person name="Tsai C.J."/>
            <person name="Uberbacher E."/>
            <person name="Unneberg P."/>
            <person name="Vahala J."/>
            <person name="Wall K."/>
            <person name="Wessler S."/>
            <person name="Yang G."/>
            <person name="Yin T."/>
            <person name="Douglas C."/>
            <person name="Marra M."/>
            <person name="Sandberg G."/>
            <person name="Van de Peer Y."/>
            <person name="Rokhsar D."/>
        </authorList>
    </citation>
    <scope>NUCLEOTIDE SEQUENCE [LARGE SCALE GENOMIC DNA]</scope>
    <source>
        <strain evidence="2">cv. Nisqually</strain>
    </source>
</reference>
<proteinExistence type="predicted"/>
<sequence length="164" mass="19450">MANTRNENEALDNGKHEEGMITQAEFRIFQQETQQALQAIQTTLARLTTGNNLQQGEAGRENYRERTRERHPIPHRQLAYEDELSDDEEYVEHMFRHNRQGLRNMEEREPQTFRMKMDLPSFNGQLQIEGFLDWLAVVERFFDYMEIPEDKKVKLVAYRLMGGA</sequence>